<dbReference type="EMBL" id="CAJVPL010002156">
    <property type="protein sequence ID" value="CAG8601025.1"/>
    <property type="molecule type" value="Genomic_DNA"/>
</dbReference>
<gene>
    <name evidence="2" type="ORF">AGERDE_LOCUS9103</name>
</gene>
<accession>A0A9N9CHZ0</accession>
<comment type="caution">
    <text evidence="2">The sequence shown here is derived from an EMBL/GenBank/DDBJ whole genome shotgun (WGS) entry which is preliminary data.</text>
</comment>
<reference evidence="2" key="1">
    <citation type="submission" date="2021-06" db="EMBL/GenBank/DDBJ databases">
        <authorList>
            <person name="Kallberg Y."/>
            <person name="Tangrot J."/>
            <person name="Rosling A."/>
        </authorList>
    </citation>
    <scope>NUCLEOTIDE SEQUENCE</scope>
    <source>
        <strain evidence="2">MT106</strain>
    </source>
</reference>
<dbReference type="AlphaFoldDB" id="A0A9N9CHZ0"/>
<dbReference type="Proteomes" id="UP000789831">
    <property type="component" value="Unassembled WGS sequence"/>
</dbReference>
<feature type="region of interest" description="Disordered" evidence="1">
    <location>
        <begin position="1"/>
        <end position="26"/>
    </location>
</feature>
<organism evidence="2 3">
    <name type="scientific">Ambispora gerdemannii</name>
    <dbReference type="NCBI Taxonomy" id="144530"/>
    <lineage>
        <taxon>Eukaryota</taxon>
        <taxon>Fungi</taxon>
        <taxon>Fungi incertae sedis</taxon>
        <taxon>Mucoromycota</taxon>
        <taxon>Glomeromycotina</taxon>
        <taxon>Glomeromycetes</taxon>
        <taxon>Archaeosporales</taxon>
        <taxon>Ambisporaceae</taxon>
        <taxon>Ambispora</taxon>
    </lineage>
</organism>
<sequence length="89" mass="9553">MSTISTFTPVTQSSLVTPASPKNIPPNPFESALGKYSTVIGEEIRIPPLVVQARRSRATLSTQGYVPRVGLAAKVEEAAEQLENRRSAS</sequence>
<evidence type="ECO:0000313" key="2">
    <source>
        <dbReference type="EMBL" id="CAG8601025.1"/>
    </source>
</evidence>
<name>A0A9N9CHZ0_9GLOM</name>
<evidence type="ECO:0000256" key="1">
    <source>
        <dbReference type="SAM" id="MobiDB-lite"/>
    </source>
</evidence>
<keyword evidence="3" id="KW-1185">Reference proteome</keyword>
<feature type="compositionally biased region" description="Polar residues" evidence="1">
    <location>
        <begin position="1"/>
        <end position="17"/>
    </location>
</feature>
<proteinExistence type="predicted"/>
<evidence type="ECO:0000313" key="3">
    <source>
        <dbReference type="Proteomes" id="UP000789831"/>
    </source>
</evidence>
<protein>
    <submittedName>
        <fullName evidence="2">9005_t:CDS:1</fullName>
    </submittedName>
</protein>